<dbReference type="NCBIfam" id="TIGR00595">
    <property type="entry name" value="priA"/>
    <property type="match status" value="1"/>
</dbReference>
<keyword evidence="5 12" id="KW-0378">Hydrolase</keyword>
<dbReference type="Pfam" id="PF00271">
    <property type="entry name" value="Helicase_C"/>
    <property type="match status" value="1"/>
</dbReference>
<dbReference type="FunFam" id="3.40.1440.60:FF:000001">
    <property type="entry name" value="Primosomal protein N"/>
    <property type="match status" value="1"/>
</dbReference>
<keyword evidence="6 12" id="KW-0347">Helicase</keyword>
<keyword evidence="2 12" id="KW-0235">DNA replication</keyword>
<evidence type="ECO:0000256" key="11">
    <source>
        <dbReference type="ARBA" id="ARBA00048988"/>
    </source>
</evidence>
<evidence type="ECO:0000256" key="12">
    <source>
        <dbReference type="HAMAP-Rule" id="MF_00983"/>
    </source>
</evidence>
<dbReference type="Gene3D" id="3.40.1440.60">
    <property type="entry name" value="PriA, 3(prime) DNA-binding domain"/>
    <property type="match status" value="1"/>
</dbReference>
<keyword evidence="3 12" id="KW-0479">Metal-binding</keyword>
<feature type="domain" description="Helicase C-terminal" evidence="14">
    <location>
        <begin position="548"/>
        <end position="725"/>
    </location>
</feature>
<keyword evidence="7 12" id="KW-0862">Zinc</keyword>
<dbReference type="HAMAP" id="MF_00983">
    <property type="entry name" value="PriA"/>
    <property type="match status" value="1"/>
</dbReference>
<dbReference type="CDD" id="cd17929">
    <property type="entry name" value="DEXHc_priA"/>
    <property type="match status" value="1"/>
</dbReference>
<dbReference type="CDD" id="cd18804">
    <property type="entry name" value="SF2_C_priA"/>
    <property type="match status" value="1"/>
</dbReference>
<dbReference type="EC" id="5.6.2.4" evidence="12"/>
<dbReference type="Pfam" id="PF18319">
    <property type="entry name" value="Zn_ribbon_PriA"/>
    <property type="match status" value="1"/>
</dbReference>
<proteinExistence type="inferred from homology"/>
<dbReference type="GO" id="GO:0008270">
    <property type="term" value="F:zinc ion binding"/>
    <property type="evidence" value="ECO:0007669"/>
    <property type="project" value="UniProtKB-UniRule"/>
</dbReference>
<dbReference type="InterPro" id="IPR042115">
    <property type="entry name" value="PriA_3primeBD_sf"/>
</dbReference>
<feature type="binding site" evidence="12">
    <location>
        <position position="560"/>
    </location>
    <ligand>
        <name>Zn(2+)</name>
        <dbReference type="ChEBI" id="CHEBI:29105"/>
        <label>2</label>
    </ligand>
</feature>
<dbReference type="InterPro" id="IPR011545">
    <property type="entry name" value="DEAD/DEAH_box_helicase_dom"/>
</dbReference>
<evidence type="ECO:0000256" key="1">
    <source>
        <dbReference type="ARBA" id="ARBA00022515"/>
    </source>
</evidence>
<dbReference type="PATRIC" id="fig|1605367.3.peg.2629"/>
<keyword evidence="16" id="KW-1185">Reference proteome</keyword>
<dbReference type="PANTHER" id="PTHR30580">
    <property type="entry name" value="PRIMOSOMAL PROTEIN N"/>
    <property type="match status" value="1"/>
</dbReference>
<comment type="similarity">
    <text evidence="12">Belongs to the helicase family. PriA subfamily.</text>
</comment>
<dbReference type="PROSITE" id="PS51192">
    <property type="entry name" value="HELICASE_ATP_BIND_1"/>
    <property type="match status" value="1"/>
</dbReference>
<dbReference type="GO" id="GO:0006269">
    <property type="term" value="P:DNA replication, synthesis of primer"/>
    <property type="evidence" value="ECO:0007669"/>
    <property type="project" value="UniProtKB-KW"/>
</dbReference>
<comment type="cofactor">
    <cofactor evidence="12">
        <name>Zn(2+)</name>
        <dbReference type="ChEBI" id="CHEBI:29105"/>
    </cofactor>
    <text evidence="12">Binds 2 zinc ions per subunit.</text>
</comment>
<dbReference type="InterPro" id="IPR005259">
    <property type="entry name" value="PriA"/>
</dbReference>
<dbReference type="RefSeq" id="WP_055145455.1">
    <property type="nucleotide sequence ID" value="NZ_JXSZ01000006.1"/>
</dbReference>
<keyword evidence="9 12" id="KW-0238">DNA-binding</keyword>
<evidence type="ECO:0000256" key="10">
    <source>
        <dbReference type="ARBA" id="ARBA00023235"/>
    </source>
</evidence>
<evidence type="ECO:0000313" key="16">
    <source>
        <dbReference type="Proteomes" id="UP000050454"/>
    </source>
</evidence>
<dbReference type="EMBL" id="LGTQ01000006">
    <property type="protein sequence ID" value="KPM48267.1"/>
    <property type="molecule type" value="Genomic_DNA"/>
</dbReference>
<dbReference type="GO" id="GO:0043138">
    <property type="term" value="F:3'-5' DNA helicase activity"/>
    <property type="evidence" value="ECO:0007669"/>
    <property type="project" value="UniProtKB-EC"/>
</dbReference>
<dbReference type="PROSITE" id="PS51194">
    <property type="entry name" value="HELICASE_CTER"/>
    <property type="match status" value="1"/>
</dbReference>
<comment type="caution">
    <text evidence="15">The sequence shown here is derived from an EMBL/GenBank/DDBJ whole genome shotgun (WGS) entry which is preliminary data.</text>
</comment>
<reference evidence="15 16" key="1">
    <citation type="submission" date="2015-07" db="EMBL/GenBank/DDBJ databases">
        <title>The draft genome sequence of Leadbetterella sp. JN14-9.</title>
        <authorList>
            <person name="Liu Y."/>
            <person name="Du J."/>
            <person name="Shao Z."/>
        </authorList>
    </citation>
    <scope>NUCLEOTIDE SEQUENCE [LARGE SCALE GENOMIC DNA]</scope>
    <source>
        <strain evidence="15 16">JN14-9</strain>
    </source>
</reference>
<evidence type="ECO:0000256" key="2">
    <source>
        <dbReference type="ARBA" id="ARBA00022705"/>
    </source>
</evidence>
<dbReference type="GO" id="GO:0003677">
    <property type="term" value="F:DNA binding"/>
    <property type="evidence" value="ECO:0007669"/>
    <property type="project" value="UniProtKB-UniRule"/>
</dbReference>
<feature type="binding site" evidence="12">
    <location>
        <position position="573"/>
    </location>
    <ligand>
        <name>Zn(2+)</name>
        <dbReference type="ChEBI" id="CHEBI:29105"/>
        <label>1</label>
    </ligand>
</feature>
<feature type="binding site" evidence="12">
    <location>
        <position position="563"/>
    </location>
    <ligand>
        <name>Zn(2+)</name>
        <dbReference type="ChEBI" id="CHEBI:29105"/>
        <label>2</label>
    </ligand>
</feature>
<dbReference type="GO" id="GO:0006302">
    <property type="term" value="P:double-strand break repair"/>
    <property type="evidence" value="ECO:0007669"/>
    <property type="project" value="InterPro"/>
</dbReference>
<evidence type="ECO:0000259" key="13">
    <source>
        <dbReference type="PROSITE" id="PS51192"/>
    </source>
</evidence>
<sequence length="828" mass="94249">MQSGELFNSETIFTDVLLPVPIPQAFTYRAPRHLSEQVQVGSRVIVPFGKNRVLTGIISKIHGTPPEKYKAKYIAELMDDEPVVTPEQLWLFQWVADYYMCHPGEVMNMALPSGMKVNSESRIQLNPDFESEELLEDFEKEILKVVEEKESLSYADLSKYLEESSVNKVIKKLIDKGAILVYEEVKERYSPKKVKKLRLAAKYANQSAALALIDELEGKTKQQEVILKFIGLLPPDKIREKNLHGLDKAFFKELSASSLKTLIKNEVLEEFEITVSRFEKYDADEMATITLTEPQQNASDQIMEAFAEQQVVLFHGITGSGKTEIYIDLIDKVLSSGSQVLLMLPEIALTTQIVSRLQKVFGDKMGVYHSKFSDNERVEVYMGVLKGNYQFVVGVRSSILLPFTNLGLVIADEEHETSYKQFDPAPRYHARDVAIMLAHRQHAKVLLGSATPSFESYWQAKNGKYGLVELHQRFGKATLPAFEVIDMKEERKAERVNKGFSQSFLEALEANIKRKEQTIIFQNRRGYAPYMNCEECNWIGQCHQCAVSLTHHMYENTLVCHYCGYKETAPKVCPVCESTKLKSVGVGTEKIEEDLQELFPEARILRMDLDTTRSKNAYQNIISEFAEGDVDILVGTQMISKGLDFDNVSLVAVFNADKMIYFPDFRAAERAFQMITQVSGRAGRKEKPGTVFIQTGGPDHSVLKYVLENDFIGFYDKEIHEREGFNYPPFSRVISITTKHIMRNVSHQAAGKLAAVLKKYLGPQRVLGPEKALVERVRNQYLFEVWVKLEKDKLNMKAVKAYIAEQITEINTEKEFKSVRFVVNVDVV</sequence>
<comment type="catalytic activity">
    <reaction evidence="12">
        <text>Couples ATP hydrolysis with the unwinding of duplex DNA by translocating in the 3'-5' direction.</text>
        <dbReference type="EC" id="5.6.2.4"/>
    </reaction>
</comment>
<evidence type="ECO:0000256" key="3">
    <source>
        <dbReference type="ARBA" id="ARBA00022723"/>
    </source>
</evidence>
<dbReference type="GO" id="GO:0016887">
    <property type="term" value="F:ATP hydrolysis activity"/>
    <property type="evidence" value="ECO:0007669"/>
    <property type="project" value="RHEA"/>
</dbReference>
<dbReference type="SMART" id="SM00490">
    <property type="entry name" value="HELICc"/>
    <property type="match status" value="1"/>
</dbReference>
<dbReference type="SMART" id="SM00487">
    <property type="entry name" value="DEXDc"/>
    <property type="match status" value="1"/>
</dbReference>
<dbReference type="InterPro" id="IPR027417">
    <property type="entry name" value="P-loop_NTPase"/>
</dbReference>
<dbReference type="Pfam" id="PF00270">
    <property type="entry name" value="DEAD"/>
    <property type="match status" value="1"/>
</dbReference>
<comment type="catalytic activity">
    <reaction evidence="11 12">
        <text>ATP + H2O = ADP + phosphate + H(+)</text>
        <dbReference type="Rhea" id="RHEA:13065"/>
        <dbReference type="ChEBI" id="CHEBI:15377"/>
        <dbReference type="ChEBI" id="CHEBI:15378"/>
        <dbReference type="ChEBI" id="CHEBI:30616"/>
        <dbReference type="ChEBI" id="CHEBI:43474"/>
        <dbReference type="ChEBI" id="CHEBI:456216"/>
        <dbReference type="EC" id="5.6.2.4"/>
    </reaction>
</comment>
<dbReference type="InterPro" id="IPR041236">
    <property type="entry name" value="PriA_C"/>
</dbReference>
<keyword evidence="8 12" id="KW-0067">ATP-binding</keyword>
<evidence type="ECO:0000256" key="7">
    <source>
        <dbReference type="ARBA" id="ARBA00022833"/>
    </source>
</evidence>
<dbReference type="Pfam" id="PF17764">
    <property type="entry name" value="PriA_3primeBD"/>
    <property type="match status" value="1"/>
</dbReference>
<dbReference type="InterPro" id="IPR041222">
    <property type="entry name" value="PriA_3primeBD"/>
</dbReference>
<evidence type="ECO:0000313" key="15">
    <source>
        <dbReference type="EMBL" id="KPM48267.1"/>
    </source>
</evidence>
<feature type="domain" description="Helicase ATP-binding" evidence="13">
    <location>
        <begin position="303"/>
        <end position="470"/>
    </location>
</feature>
<evidence type="ECO:0000256" key="4">
    <source>
        <dbReference type="ARBA" id="ARBA00022741"/>
    </source>
</evidence>
<dbReference type="FunFam" id="3.40.50.300:FF:000489">
    <property type="entry name" value="Primosome assembly protein PriA"/>
    <property type="match status" value="1"/>
</dbReference>
<keyword evidence="1 12" id="KW-0639">Primosome</keyword>
<evidence type="ECO:0000256" key="6">
    <source>
        <dbReference type="ARBA" id="ARBA00022806"/>
    </source>
</evidence>
<dbReference type="Gene3D" id="3.40.50.300">
    <property type="entry name" value="P-loop containing nucleotide triphosphate hydrolases"/>
    <property type="match status" value="2"/>
</dbReference>
<feature type="binding site" evidence="12">
    <location>
        <position position="545"/>
    </location>
    <ligand>
        <name>Zn(2+)</name>
        <dbReference type="ChEBI" id="CHEBI:29105"/>
        <label>2</label>
    </ligand>
</feature>
<name>A0A0P7C2I8_9BACT</name>
<dbReference type="SUPFAM" id="SSF52540">
    <property type="entry name" value="P-loop containing nucleoside triphosphate hydrolases"/>
    <property type="match status" value="1"/>
</dbReference>
<comment type="subunit">
    <text evidence="12">Component of the replication restart primosome.</text>
</comment>
<feature type="binding site" evidence="12">
    <location>
        <position position="536"/>
    </location>
    <ligand>
        <name>Zn(2+)</name>
        <dbReference type="ChEBI" id="CHEBI:29105"/>
        <label>1</label>
    </ligand>
</feature>
<keyword evidence="10 12" id="KW-0413">Isomerase</keyword>
<evidence type="ECO:0000259" key="14">
    <source>
        <dbReference type="PROSITE" id="PS51194"/>
    </source>
</evidence>
<feature type="binding site" evidence="12">
    <location>
        <position position="542"/>
    </location>
    <ligand>
        <name>Zn(2+)</name>
        <dbReference type="ChEBI" id="CHEBI:29105"/>
        <label>2</label>
    </ligand>
</feature>
<evidence type="ECO:0000256" key="9">
    <source>
        <dbReference type="ARBA" id="ARBA00023125"/>
    </source>
</evidence>
<gene>
    <name evidence="12" type="primary">priA</name>
    <name evidence="15" type="ORF">AFM12_06315</name>
</gene>
<dbReference type="GO" id="GO:0006270">
    <property type="term" value="P:DNA replication initiation"/>
    <property type="evidence" value="ECO:0007669"/>
    <property type="project" value="TreeGrafter"/>
</dbReference>
<dbReference type="GO" id="GO:1990077">
    <property type="term" value="C:primosome complex"/>
    <property type="evidence" value="ECO:0007669"/>
    <property type="project" value="UniProtKB-UniRule"/>
</dbReference>
<dbReference type="PANTHER" id="PTHR30580:SF0">
    <property type="entry name" value="PRIMOSOMAL PROTEIN N"/>
    <property type="match status" value="1"/>
</dbReference>
<dbReference type="Pfam" id="PF18074">
    <property type="entry name" value="PriA_C"/>
    <property type="match status" value="1"/>
</dbReference>
<dbReference type="Proteomes" id="UP000050454">
    <property type="component" value="Unassembled WGS sequence"/>
</dbReference>
<keyword evidence="4 12" id="KW-0547">Nucleotide-binding</keyword>
<dbReference type="InterPro" id="IPR001650">
    <property type="entry name" value="Helicase_C-like"/>
</dbReference>
<dbReference type="AlphaFoldDB" id="A0A0P7C2I8"/>
<dbReference type="GO" id="GO:0005524">
    <property type="term" value="F:ATP binding"/>
    <property type="evidence" value="ECO:0007669"/>
    <property type="project" value="UniProtKB-UniRule"/>
</dbReference>
<dbReference type="STRING" id="1605367.AFM12_06315"/>
<dbReference type="InterPro" id="IPR040498">
    <property type="entry name" value="PriA_CRR"/>
</dbReference>
<dbReference type="GO" id="GO:0006310">
    <property type="term" value="P:DNA recombination"/>
    <property type="evidence" value="ECO:0007669"/>
    <property type="project" value="InterPro"/>
</dbReference>
<comment type="function">
    <text evidence="12">Initiates the restart of stalled replication forks, which reloads the replicative helicase on sites other than the origin of replication. Recognizes and binds to abandoned replication forks and remodels them to uncover a helicase loading site. Promotes assembly of the primosome at these replication forks.</text>
</comment>
<feature type="binding site" evidence="12">
    <location>
        <position position="533"/>
    </location>
    <ligand>
        <name>Zn(2+)</name>
        <dbReference type="ChEBI" id="CHEBI:29105"/>
        <label>1</label>
    </ligand>
</feature>
<accession>A0A0P7C2I8</accession>
<protein>
    <recommendedName>
        <fullName evidence="12">Replication restart protein PriA</fullName>
    </recommendedName>
    <alternativeName>
        <fullName evidence="12">ATP-dependent DNA helicase PriA</fullName>
        <ecNumber evidence="12">5.6.2.4</ecNumber>
    </alternativeName>
    <alternativeName>
        <fullName evidence="12">DNA 3'-5' helicase PriA</fullName>
    </alternativeName>
</protein>
<evidence type="ECO:0000256" key="5">
    <source>
        <dbReference type="ARBA" id="ARBA00022801"/>
    </source>
</evidence>
<dbReference type="InterPro" id="IPR014001">
    <property type="entry name" value="Helicase_ATP-bd"/>
</dbReference>
<organism evidence="15 16">
    <name type="scientific">Jiulongibacter sediminis</name>
    <dbReference type="NCBI Taxonomy" id="1605367"/>
    <lineage>
        <taxon>Bacteria</taxon>
        <taxon>Pseudomonadati</taxon>
        <taxon>Bacteroidota</taxon>
        <taxon>Cytophagia</taxon>
        <taxon>Cytophagales</taxon>
        <taxon>Leadbetterellaceae</taxon>
        <taxon>Jiulongibacter</taxon>
    </lineage>
</organism>
<evidence type="ECO:0000256" key="8">
    <source>
        <dbReference type="ARBA" id="ARBA00022840"/>
    </source>
</evidence>
<feature type="binding site" evidence="12">
    <location>
        <position position="576"/>
    </location>
    <ligand>
        <name>Zn(2+)</name>
        <dbReference type="ChEBI" id="CHEBI:29105"/>
        <label>1</label>
    </ligand>
</feature>